<dbReference type="InterPro" id="IPR023214">
    <property type="entry name" value="HAD_sf"/>
</dbReference>
<dbReference type="InterPro" id="IPR036412">
    <property type="entry name" value="HAD-like_sf"/>
</dbReference>
<dbReference type="SUPFAM" id="SSF56784">
    <property type="entry name" value="HAD-like"/>
    <property type="match status" value="1"/>
</dbReference>
<comment type="caution">
    <text evidence="1">The sequence shown here is derived from an EMBL/GenBank/DDBJ whole genome shotgun (WGS) entry which is preliminary data.</text>
</comment>
<gene>
    <name evidence="1" type="ORF">PNOK_0349800</name>
</gene>
<dbReference type="InterPro" id="IPR023198">
    <property type="entry name" value="PGP-like_dom2"/>
</dbReference>
<dbReference type="GO" id="GO:0050308">
    <property type="term" value="F:sugar-phosphatase activity"/>
    <property type="evidence" value="ECO:0007669"/>
    <property type="project" value="TreeGrafter"/>
</dbReference>
<reference evidence="1 2" key="1">
    <citation type="journal article" date="2017" name="Mol. Ecol.">
        <title>Comparative and population genomic landscape of Phellinus noxius: A hypervariable fungus causing root rot in trees.</title>
        <authorList>
            <person name="Chung C.L."/>
            <person name="Lee T.J."/>
            <person name="Akiba M."/>
            <person name="Lee H.H."/>
            <person name="Kuo T.H."/>
            <person name="Liu D."/>
            <person name="Ke H.M."/>
            <person name="Yokoi T."/>
            <person name="Roa M.B."/>
            <person name="Lu M.J."/>
            <person name="Chang Y.Y."/>
            <person name="Ann P.J."/>
            <person name="Tsai J.N."/>
            <person name="Chen C.Y."/>
            <person name="Tzean S.S."/>
            <person name="Ota Y."/>
            <person name="Hattori T."/>
            <person name="Sahashi N."/>
            <person name="Liou R.F."/>
            <person name="Kikuchi T."/>
            <person name="Tsai I.J."/>
        </authorList>
    </citation>
    <scope>NUCLEOTIDE SEQUENCE [LARGE SCALE GENOMIC DNA]</scope>
    <source>
        <strain evidence="1 2">FFPRI411160</strain>
    </source>
</reference>
<organism evidence="1 2">
    <name type="scientific">Pyrrhoderma noxium</name>
    <dbReference type="NCBI Taxonomy" id="2282107"/>
    <lineage>
        <taxon>Eukaryota</taxon>
        <taxon>Fungi</taxon>
        <taxon>Dikarya</taxon>
        <taxon>Basidiomycota</taxon>
        <taxon>Agaricomycotina</taxon>
        <taxon>Agaricomycetes</taxon>
        <taxon>Hymenochaetales</taxon>
        <taxon>Hymenochaetaceae</taxon>
        <taxon>Pyrrhoderma</taxon>
    </lineage>
</organism>
<dbReference type="SFLD" id="SFLDG01129">
    <property type="entry name" value="C1.5:_HAD__Beta-PGM__Phosphata"/>
    <property type="match status" value="1"/>
</dbReference>
<dbReference type="InterPro" id="IPR006439">
    <property type="entry name" value="HAD-SF_hydro_IA"/>
</dbReference>
<dbReference type="Gene3D" id="3.40.50.1000">
    <property type="entry name" value="HAD superfamily/HAD-like"/>
    <property type="match status" value="1"/>
</dbReference>
<dbReference type="OrthoDB" id="40579at2759"/>
<dbReference type="InterPro" id="IPR051806">
    <property type="entry name" value="HAD-like_SPP"/>
</dbReference>
<dbReference type="STRING" id="2282107.A0A286UMN1"/>
<dbReference type="Pfam" id="PF00702">
    <property type="entry name" value="Hydrolase"/>
    <property type="match status" value="1"/>
</dbReference>
<name>A0A286UMN1_9AGAM</name>
<dbReference type="AlphaFoldDB" id="A0A286UMN1"/>
<accession>A0A286UMN1</accession>
<keyword evidence="2" id="KW-1185">Reference proteome</keyword>
<dbReference type="PANTHER" id="PTHR43481">
    <property type="entry name" value="FRUCTOSE-1-PHOSPHATE PHOSPHATASE"/>
    <property type="match status" value="1"/>
</dbReference>
<dbReference type="Gene3D" id="1.10.150.240">
    <property type="entry name" value="Putative phosphatase, domain 2"/>
    <property type="match status" value="1"/>
</dbReference>
<evidence type="ECO:0000313" key="1">
    <source>
        <dbReference type="EMBL" id="PAV20871.1"/>
    </source>
</evidence>
<dbReference type="PANTHER" id="PTHR43481:SF4">
    <property type="entry name" value="GLYCEROL-1-PHOSPHATE PHOSPHOHYDROLASE 1-RELATED"/>
    <property type="match status" value="1"/>
</dbReference>
<dbReference type="SFLD" id="SFLDS00003">
    <property type="entry name" value="Haloacid_Dehalogenase"/>
    <property type="match status" value="1"/>
</dbReference>
<protein>
    <submittedName>
        <fullName evidence="1">Phosphatase</fullName>
    </submittedName>
</protein>
<dbReference type="Proteomes" id="UP000217199">
    <property type="component" value="Unassembled WGS sequence"/>
</dbReference>
<proteinExistence type="predicted"/>
<dbReference type="EMBL" id="NBII01000003">
    <property type="protein sequence ID" value="PAV20871.1"/>
    <property type="molecule type" value="Genomic_DNA"/>
</dbReference>
<sequence length="235" mass="25508">MPTVTDTFDAILFDMDGTLVDSTKGVIGAWHFFKQTYPHLDVEKLLHTAHGVRTVDNLKWHCGVEDPEELEREALRFEQEIVNHSAKDGKDGIVALPGVKNLCNTLFTPEGSRRWALCTSATKLYATQAMKIAGLPHPPNFIAAEDVKNGKPAPDPYLRGAELCGVDPKRCLVVEDAPAGIAAGHAAGAKTLAVITSHTREGMLKENPTYLVKNLGSVTMKLVPNGVQVTMDLVE</sequence>
<dbReference type="InParanoid" id="A0A286UMN1"/>
<dbReference type="NCBIfam" id="TIGR01509">
    <property type="entry name" value="HAD-SF-IA-v3"/>
    <property type="match status" value="1"/>
</dbReference>
<evidence type="ECO:0000313" key="2">
    <source>
        <dbReference type="Proteomes" id="UP000217199"/>
    </source>
</evidence>